<evidence type="ECO:0000256" key="5">
    <source>
        <dbReference type="SAM" id="SignalP"/>
    </source>
</evidence>
<dbReference type="InterPro" id="IPR018313">
    <property type="entry name" value="SBP_3_CS"/>
</dbReference>
<evidence type="ECO:0000256" key="4">
    <source>
        <dbReference type="RuleBase" id="RU003744"/>
    </source>
</evidence>
<feature type="signal peptide" evidence="5">
    <location>
        <begin position="1"/>
        <end position="20"/>
    </location>
</feature>
<sequence length="248" mass="28106">MKKLVIVWLLAAISSFSAMTKTLRFATDANYAPFEYVGINNQIQGFDIDLANALCQKMQINCIFINQTFDSLIPSLSYHRCDAVISGMDITATRMKQVLFTDSYYPNSAIFVTTHHKKKSIMQTNLINQRIGTQNGSTHQKYLIDKHPMINLISYDSYQNAILDLKNGRLDGIFGDTAVVNQWLKQDNNLLTIGQKVTDKDYFGTGLGIAIRANNNTLLTNLNQALVSIKQDGTYQMIYEKWFKSSFE</sequence>
<protein>
    <submittedName>
        <fullName evidence="8">Arginine ABC transporter, periplasmic arginine-binding protein ArtI</fullName>
    </submittedName>
</protein>
<proteinExistence type="inferred from homology"/>
<evidence type="ECO:0000256" key="1">
    <source>
        <dbReference type="ARBA" id="ARBA00004196"/>
    </source>
</evidence>
<dbReference type="GO" id="GO:0015276">
    <property type="term" value="F:ligand-gated monoatomic ion channel activity"/>
    <property type="evidence" value="ECO:0007669"/>
    <property type="project" value="InterPro"/>
</dbReference>
<dbReference type="Gene3D" id="3.40.190.10">
    <property type="entry name" value="Periplasmic binding protein-like II"/>
    <property type="match status" value="2"/>
</dbReference>
<dbReference type="Pfam" id="PF00497">
    <property type="entry name" value="SBP_bac_3"/>
    <property type="match status" value="1"/>
</dbReference>
<organism evidence="8 9">
    <name type="scientific">Candidatus Palibaumannia cicadellinicola</name>
    <dbReference type="NCBI Taxonomy" id="186490"/>
    <lineage>
        <taxon>Bacteria</taxon>
        <taxon>Pseudomonadati</taxon>
        <taxon>Pseudomonadota</taxon>
        <taxon>Gammaproteobacteria</taxon>
        <taxon>Candidatus Palibaumannia</taxon>
    </lineage>
</organism>
<evidence type="ECO:0000259" key="6">
    <source>
        <dbReference type="SMART" id="SM00062"/>
    </source>
</evidence>
<accession>A0A088MYG0</accession>
<evidence type="ECO:0000256" key="3">
    <source>
        <dbReference type="ARBA" id="ARBA00022729"/>
    </source>
</evidence>
<dbReference type="SMART" id="SM00062">
    <property type="entry name" value="PBPb"/>
    <property type="match status" value="1"/>
</dbReference>
<dbReference type="OrthoDB" id="9768183at2"/>
<feature type="domain" description="Ionotropic glutamate receptor C-terminal" evidence="7">
    <location>
        <begin position="22"/>
        <end position="245"/>
    </location>
</feature>
<feature type="domain" description="Solute-binding protein family 3/N-terminal" evidence="6">
    <location>
        <begin position="22"/>
        <end position="246"/>
    </location>
</feature>
<dbReference type="GO" id="GO:0030313">
    <property type="term" value="C:cell envelope"/>
    <property type="evidence" value="ECO:0007669"/>
    <property type="project" value="UniProtKB-SubCell"/>
</dbReference>
<comment type="subcellular location">
    <subcellularLocation>
        <location evidence="1">Cell envelope</location>
    </subcellularLocation>
</comment>
<dbReference type="KEGG" id="bcib:IM45_741"/>
<evidence type="ECO:0000256" key="2">
    <source>
        <dbReference type="ARBA" id="ARBA00010333"/>
    </source>
</evidence>
<gene>
    <name evidence="8" type="ORF">IM45_741</name>
</gene>
<keyword evidence="3 5" id="KW-0732">Signal</keyword>
<dbReference type="SUPFAM" id="SSF53850">
    <property type="entry name" value="Periplasmic binding protein-like II"/>
    <property type="match status" value="1"/>
</dbReference>
<dbReference type="SMART" id="SM00079">
    <property type="entry name" value="PBPe"/>
    <property type="match status" value="1"/>
</dbReference>
<dbReference type="eggNOG" id="COG0834">
    <property type="taxonomic scope" value="Bacteria"/>
</dbReference>
<evidence type="ECO:0000313" key="8">
    <source>
        <dbReference type="EMBL" id="AIN47244.1"/>
    </source>
</evidence>
<dbReference type="AlphaFoldDB" id="A0A088MYG0"/>
<evidence type="ECO:0000313" key="9">
    <source>
        <dbReference type="Proteomes" id="UP000067325"/>
    </source>
</evidence>
<dbReference type="PANTHER" id="PTHR35936">
    <property type="entry name" value="MEMBRANE-BOUND LYTIC MUREIN TRANSGLYCOSYLASE F"/>
    <property type="match status" value="1"/>
</dbReference>
<evidence type="ECO:0000259" key="7">
    <source>
        <dbReference type="SMART" id="SM00079"/>
    </source>
</evidence>
<dbReference type="RefSeq" id="WP_038498543.1">
    <property type="nucleotide sequence ID" value="NZ_CP008985.1"/>
</dbReference>
<dbReference type="InterPro" id="IPR001320">
    <property type="entry name" value="Iontro_rcpt_C"/>
</dbReference>
<dbReference type="EMBL" id="CP008985">
    <property type="protein sequence ID" value="AIN47244.1"/>
    <property type="molecule type" value="Genomic_DNA"/>
</dbReference>
<feature type="chain" id="PRO_5001837674" evidence="5">
    <location>
        <begin position="21"/>
        <end position="248"/>
    </location>
</feature>
<dbReference type="Proteomes" id="UP000067325">
    <property type="component" value="Chromosome"/>
</dbReference>
<dbReference type="PROSITE" id="PS01039">
    <property type="entry name" value="SBP_BACTERIAL_3"/>
    <property type="match status" value="1"/>
</dbReference>
<dbReference type="InterPro" id="IPR001638">
    <property type="entry name" value="Solute-binding_3/MltF_N"/>
</dbReference>
<dbReference type="PANTHER" id="PTHR35936:SF20">
    <property type="entry name" value="ABC TRANSPORTER ARGININE-BINDING PROTEIN 2-RELATED"/>
    <property type="match status" value="1"/>
</dbReference>
<name>A0A088MYG0_9GAMM</name>
<dbReference type="GO" id="GO:0016020">
    <property type="term" value="C:membrane"/>
    <property type="evidence" value="ECO:0007669"/>
    <property type="project" value="InterPro"/>
</dbReference>
<reference evidence="8 9" key="1">
    <citation type="journal article" date="2014" name="MBio">
        <title>Differential genome evolution between companion symbionts in an insect-bacterial symbiosis.</title>
        <authorList>
            <person name="Bennett G.M."/>
            <person name="McCutcheon J.P."/>
            <person name="MacDonald B.R."/>
            <person name="Romanovicz D."/>
            <person name="Moran N.A."/>
        </authorList>
    </citation>
    <scope>NUCLEOTIDE SEQUENCE [LARGE SCALE GENOMIC DNA]</scope>
    <source>
        <strain evidence="8 9">BGSS</strain>
    </source>
</reference>
<comment type="similarity">
    <text evidence="2 4">Belongs to the bacterial solute-binding protein 3 family.</text>
</comment>